<reference evidence="7 8" key="1">
    <citation type="submission" date="2019-08" db="EMBL/GenBank/DDBJ databases">
        <authorList>
            <person name="Lei W."/>
        </authorList>
    </citation>
    <scope>NUCLEOTIDE SEQUENCE [LARGE SCALE GENOMIC DNA]</scope>
    <source>
        <strain evidence="7 8">CCUG 58627</strain>
    </source>
</reference>
<evidence type="ECO:0000256" key="2">
    <source>
        <dbReference type="ARBA" id="ARBA00013106"/>
    </source>
</evidence>
<feature type="binding site" evidence="6">
    <location>
        <position position="88"/>
    </location>
    <ligand>
        <name>Mg(2+)</name>
        <dbReference type="ChEBI" id="CHEBI:18420"/>
        <label>1</label>
        <note>catalytic</note>
    </ligand>
</feature>
<dbReference type="GO" id="GO:0006020">
    <property type="term" value="P:inositol metabolic process"/>
    <property type="evidence" value="ECO:0007669"/>
    <property type="project" value="TreeGrafter"/>
</dbReference>
<dbReference type="Gene3D" id="3.40.190.80">
    <property type="match status" value="1"/>
</dbReference>
<dbReference type="InterPro" id="IPR000760">
    <property type="entry name" value="Inositol_monophosphatase-like"/>
</dbReference>
<dbReference type="Pfam" id="PF00459">
    <property type="entry name" value="Inositol_P"/>
    <property type="match status" value="1"/>
</dbReference>
<name>A0A5C5UF66_9CORY</name>
<dbReference type="AlphaFoldDB" id="A0A5C5UF66"/>
<sequence>MDEKELERIAVSIAVDAAALIRETAAELGDIEAGVRWKSSDVDPVTVVDEAAERFIAQRLTQLRPQDGFFGEEGHTRDSKSGVVWAVDPIDGTVNFLYGQPAYAVSMAATVDGIAVAGAVVAVPGATVYAASKSNGAWRQLQGRRPEPLRVSAATELHKSLIATGFGYDPVRRQRQAELLTTVLPRVRDIRRLGSAALDLCMLAAGQVDAFYEHGLNAWDYAAGALIAAEAGAEVHTPLLDAPSHHGAPVRAAAPGIADAFFELVPDMPLPAGR</sequence>
<dbReference type="GO" id="GO:0046872">
    <property type="term" value="F:metal ion binding"/>
    <property type="evidence" value="ECO:0007669"/>
    <property type="project" value="UniProtKB-KW"/>
</dbReference>
<keyword evidence="3 6" id="KW-0479">Metal-binding</keyword>
<proteinExistence type="predicted"/>
<comment type="caution">
    <text evidence="7">The sequence shown here is derived from an EMBL/GenBank/DDBJ whole genome shotgun (WGS) entry which is preliminary data.</text>
</comment>
<dbReference type="InterPro" id="IPR020583">
    <property type="entry name" value="Inositol_monoP_metal-BS"/>
</dbReference>
<evidence type="ECO:0000313" key="7">
    <source>
        <dbReference type="EMBL" id="TWT24598.1"/>
    </source>
</evidence>
<comment type="catalytic activity">
    <reaction evidence="1">
        <text>a myo-inositol phosphate + H2O = myo-inositol + phosphate</text>
        <dbReference type="Rhea" id="RHEA:24056"/>
        <dbReference type="ChEBI" id="CHEBI:15377"/>
        <dbReference type="ChEBI" id="CHEBI:17268"/>
        <dbReference type="ChEBI" id="CHEBI:43474"/>
        <dbReference type="ChEBI" id="CHEBI:84139"/>
        <dbReference type="EC" id="3.1.3.25"/>
    </reaction>
</comment>
<dbReference type="GO" id="GO:0007165">
    <property type="term" value="P:signal transduction"/>
    <property type="evidence" value="ECO:0007669"/>
    <property type="project" value="TreeGrafter"/>
</dbReference>
<feature type="binding site" evidence="6">
    <location>
        <position position="72"/>
    </location>
    <ligand>
        <name>Mg(2+)</name>
        <dbReference type="ChEBI" id="CHEBI:18420"/>
        <label>1</label>
        <note>catalytic</note>
    </ligand>
</feature>
<evidence type="ECO:0000256" key="5">
    <source>
        <dbReference type="ARBA" id="ARBA00022842"/>
    </source>
</evidence>
<dbReference type="Gene3D" id="3.30.540.10">
    <property type="entry name" value="Fructose-1,6-Bisphosphatase, subunit A, domain 1"/>
    <property type="match status" value="1"/>
</dbReference>
<dbReference type="GO" id="GO:0046854">
    <property type="term" value="P:phosphatidylinositol phosphate biosynthetic process"/>
    <property type="evidence" value="ECO:0007669"/>
    <property type="project" value="InterPro"/>
</dbReference>
<dbReference type="PANTHER" id="PTHR20854:SF4">
    <property type="entry name" value="INOSITOL-1-MONOPHOSPHATASE-RELATED"/>
    <property type="match status" value="1"/>
</dbReference>
<dbReference type="EC" id="3.1.3.25" evidence="2"/>
<comment type="cofactor">
    <cofactor evidence="6">
        <name>Mg(2+)</name>
        <dbReference type="ChEBI" id="CHEBI:18420"/>
    </cofactor>
</comment>
<evidence type="ECO:0000256" key="3">
    <source>
        <dbReference type="ARBA" id="ARBA00022723"/>
    </source>
</evidence>
<accession>A0A5C5UF66</accession>
<dbReference type="Proteomes" id="UP000320791">
    <property type="component" value="Unassembled WGS sequence"/>
</dbReference>
<dbReference type="EMBL" id="VOHM01000015">
    <property type="protein sequence ID" value="TWT24598.1"/>
    <property type="molecule type" value="Genomic_DNA"/>
</dbReference>
<dbReference type="PROSITE" id="PS00629">
    <property type="entry name" value="IMP_1"/>
    <property type="match status" value="1"/>
</dbReference>
<keyword evidence="8" id="KW-1185">Reference proteome</keyword>
<dbReference type="PRINTS" id="PR00377">
    <property type="entry name" value="IMPHPHTASES"/>
</dbReference>
<feature type="binding site" evidence="6">
    <location>
        <position position="90"/>
    </location>
    <ligand>
        <name>Mg(2+)</name>
        <dbReference type="ChEBI" id="CHEBI:18420"/>
        <label>2</label>
    </ligand>
</feature>
<evidence type="ECO:0000313" key="8">
    <source>
        <dbReference type="Proteomes" id="UP000320791"/>
    </source>
</evidence>
<dbReference type="InterPro" id="IPR020550">
    <property type="entry name" value="Inositol_monophosphatase_CS"/>
</dbReference>
<keyword evidence="5 6" id="KW-0460">Magnesium</keyword>
<dbReference type="SUPFAM" id="SSF56655">
    <property type="entry name" value="Carbohydrate phosphatase"/>
    <property type="match status" value="1"/>
</dbReference>
<dbReference type="GO" id="GO:0008934">
    <property type="term" value="F:inositol monophosphate 1-phosphatase activity"/>
    <property type="evidence" value="ECO:0007669"/>
    <property type="project" value="TreeGrafter"/>
</dbReference>
<evidence type="ECO:0000256" key="4">
    <source>
        <dbReference type="ARBA" id="ARBA00022801"/>
    </source>
</evidence>
<evidence type="ECO:0000256" key="1">
    <source>
        <dbReference type="ARBA" id="ARBA00001033"/>
    </source>
</evidence>
<feature type="binding site" evidence="6">
    <location>
        <position position="220"/>
    </location>
    <ligand>
        <name>Mg(2+)</name>
        <dbReference type="ChEBI" id="CHEBI:18420"/>
        <label>2</label>
    </ligand>
</feature>
<dbReference type="PROSITE" id="PS00630">
    <property type="entry name" value="IMP_2"/>
    <property type="match status" value="1"/>
</dbReference>
<dbReference type="OrthoDB" id="9772456at2"/>
<dbReference type="RefSeq" id="WP_146324589.1">
    <property type="nucleotide sequence ID" value="NZ_BAABLR010000020.1"/>
</dbReference>
<organism evidence="7 8">
    <name type="scientific">Corynebacterium canis</name>
    <dbReference type="NCBI Taxonomy" id="679663"/>
    <lineage>
        <taxon>Bacteria</taxon>
        <taxon>Bacillati</taxon>
        <taxon>Actinomycetota</taxon>
        <taxon>Actinomycetes</taxon>
        <taxon>Mycobacteriales</taxon>
        <taxon>Corynebacteriaceae</taxon>
        <taxon>Corynebacterium</taxon>
    </lineage>
</organism>
<evidence type="ECO:0000256" key="6">
    <source>
        <dbReference type="PIRSR" id="PIRSR600760-2"/>
    </source>
</evidence>
<keyword evidence="4" id="KW-0378">Hydrolase</keyword>
<gene>
    <name evidence="7" type="ORF">FRX94_07895</name>
</gene>
<protein>
    <recommendedName>
        <fullName evidence="2">inositol-phosphate phosphatase</fullName>
        <ecNumber evidence="2">3.1.3.25</ecNumber>
    </recommendedName>
</protein>
<feature type="binding site" evidence="6">
    <location>
        <position position="91"/>
    </location>
    <ligand>
        <name>Mg(2+)</name>
        <dbReference type="ChEBI" id="CHEBI:18420"/>
        <label>1</label>
        <note>catalytic</note>
    </ligand>
</feature>
<dbReference type="PANTHER" id="PTHR20854">
    <property type="entry name" value="INOSITOL MONOPHOSPHATASE"/>
    <property type="match status" value="1"/>
</dbReference>